<dbReference type="eggNOG" id="COG0511">
    <property type="taxonomic scope" value="Bacteria"/>
</dbReference>
<evidence type="ECO:0000256" key="5">
    <source>
        <dbReference type="SAM" id="MobiDB-lite"/>
    </source>
</evidence>
<dbReference type="GO" id="GO:0003989">
    <property type="term" value="F:acetyl-CoA carboxylase activity"/>
    <property type="evidence" value="ECO:0007669"/>
    <property type="project" value="InterPro"/>
</dbReference>
<name>V5WH93_9SPIO</name>
<dbReference type="EMBL" id="CP006939">
    <property type="protein sequence ID" value="AHC14516.1"/>
    <property type="molecule type" value="Genomic_DNA"/>
</dbReference>
<organism evidence="7 8">
    <name type="scientific">Salinispira pacifica</name>
    <dbReference type="NCBI Taxonomy" id="1307761"/>
    <lineage>
        <taxon>Bacteria</taxon>
        <taxon>Pseudomonadati</taxon>
        <taxon>Spirochaetota</taxon>
        <taxon>Spirochaetia</taxon>
        <taxon>Spirochaetales</taxon>
        <taxon>Spirochaetaceae</taxon>
        <taxon>Salinispira</taxon>
    </lineage>
</organism>
<dbReference type="Gene3D" id="2.40.50.100">
    <property type="match status" value="1"/>
</dbReference>
<dbReference type="GO" id="GO:0009317">
    <property type="term" value="C:acetyl-CoA carboxylase complex"/>
    <property type="evidence" value="ECO:0007669"/>
    <property type="project" value="InterPro"/>
</dbReference>
<dbReference type="InterPro" id="IPR050709">
    <property type="entry name" value="Biotin_Carboxyl_Carrier/Decarb"/>
</dbReference>
<dbReference type="InterPro" id="IPR001249">
    <property type="entry name" value="AcCoA_biotinCC"/>
</dbReference>
<keyword evidence="8" id="KW-1185">Reference proteome</keyword>
<dbReference type="SUPFAM" id="SSF51230">
    <property type="entry name" value="Single hybrid motif"/>
    <property type="match status" value="1"/>
</dbReference>
<dbReference type="KEGG" id="slr:L21SP2_1111"/>
<comment type="function">
    <text evidence="1 4">This protein is a component of the acetyl coenzyme A carboxylase complex; first, biotin carboxylase catalyzes the carboxylation of the carrier protein and then the transcarboxylase transfers the carboxyl group to form malonyl-CoA.</text>
</comment>
<evidence type="ECO:0000313" key="7">
    <source>
        <dbReference type="EMBL" id="AHC14516.1"/>
    </source>
</evidence>
<evidence type="ECO:0000256" key="4">
    <source>
        <dbReference type="RuleBase" id="RU364072"/>
    </source>
</evidence>
<dbReference type="PRINTS" id="PR01071">
    <property type="entry name" value="ACOABIOTINCC"/>
</dbReference>
<evidence type="ECO:0000313" key="8">
    <source>
        <dbReference type="Proteomes" id="UP000018680"/>
    </source>
</evidence>
<dbReference type="OrthoDB" id="9811735at2"/>
<dbReference type="InterPro" id="IPR011053">
    <property type="entry name" value="Single_hybrid_motif"/>
</dbReference>
<reference evidence="7 8" key="1">
    <citation type="journal article" date="2015" name="Stand. Genomic Sci.">
        <title>Complete genome sequence and description of Salinispira pacifica gen. nov., sp. nov., a novel spirochaete isolated form a hypersaline microbial mat.</title>
        <authorList>
            <person name="Ben Hania W."/>
            <person name="Joseph M."/>
            <person name="Schumann P."/>
            <person name="Bunk B."/>
            <person name="Fiebig A."/>
            <person name="Sproer C."/>
            <person name="Klenk H.P."/>
            <person name="Fardeau M.L."/>
            <person name="Spring S."/>
        </authorList>
    </citation>
    <scope>NUCLEOTIDE SEQUENCE [LARGE SCALE GENOMIC DNA]</scope>
    <source>
        <strain evidence="7 8">L21-RPul-D2</strain>
    </source>
</reference>
<dbReference type="Proteomes" id="UP000018680">
    <property type="component" value="Chromosome"/>
</dbReference>
<comment type="pathway">
    <text evidence="4">Lipid metabolism; fatty acid biosynthesis.</text>
</comment>
<keyword evidence="4" id="KW-0443">Lipid metabolism</keyword>
<dbReference type="PATRIC" id="fig|1307761.3.peg.1106"/>
<dbReference type="RefSeq" id="WP_024267441.1">
    <property type="nucleotide sequence ID" value="NC_023035.1"/>
</dbReference>
<dbReference type="STRING" id="1307761.L21SP2_1111"/>
<feature type="region of interest" description="Disordered" evidence="5">
    <location>
        <begin position="34"/>
        <end position="86"/>
    </location>
</feature>
<feature type="compositionally biased region" description="Polar residues" evidence="5">
    <location>
        <begin position="62"/>
        <end position="71"/>
    </location>
</feature>
<evidence type="ECO:0000256" key="1">
    <source>
        <dbReference type="ARBA" id="ARBA00003761"/>
    </source>
</evidence>
<evidence type="ECO:0000259" key="6">
    <source>
        <dbReference type="PROSITE" id="PS50968"/>
    </source>
</evidence>
<dbReference type="PROSITE" id="PS50968">
    <property type="entry name" value="BIOTINYL_LIPOYL"/>
    <property type="match status" value="1"/>
</dbReference>
<dbReference type="InterPro" id="IPR000089">
    <property type="entry name" value="Biotin_lipoyl"/>
</dbReference>
<dbReference type="HOGENOM" id="CLU_016733_3_1_12"/>
<keyword evidence="3 4" id="KW-0092">Biotin</keyword>
<keyword evidence="4" id="KW-0276">Fatty acid metabolism</keyword>
<keyword evidence="4" id="KW-0275">Fatty acid biosynthesis</keyword>
<keyword evidence="4" id="KW-0444">Lipid biosynthesis</keyword>
<feature type="domain" description="Lipoyl-binding" evidence="6">
    <location>
        <begin position="86"/>
        <end position="162"/>
    </location>
</feature>
<dbReference type="NCBIfam" id="TIGR00531">
    <property type="entry name" value="BCCP"/>
    <property type="match status" value="1"/>
</dbReference>
<sequence length="164" mass="18004">MDMKDIFELIDKFDESGISEIRYKTEQESITLKKGSEPQVFHSSPVYQPVPGAMGSLPPQHDAQTFPSVNTDAREQKSTDAATDGAETITAPIVGTFYRSPAPDSPPFVDEGSTVKAGSTICIIEAMKVLNELEADFDMEVVKILVENGQMIEYGTPLFEVKRV</sequence>
<evidence type="ECO:0000256" key="3">
    <source>
        <dbReference type="ARBA" id="ARBA00023267"/>
    </source>
</evidence>
<accession>V5WH93</accession>
<gene>
    <name evidence="7" type="ORF">L21SP2_1111</name>
</gene>
<dbReference type="UniPathway" id="UPA00094"/>
<dbReference type="PANTHER" id="PTHR45266:SF3">
    <property type="entry name" value="OXALOACETATE DECARBOXYLASE ALPHA CHAIN"/>
    <property type="match status" value="1"/>
</dbReference>
<proteinExistence type="predicted"/>
<evidence type="ECO:0000256" key="2">
    <source>
        <dbReference type="ARBA" id="ARBA00017562"/>
    </source>
</evidence>
<dbReference type="Pfam" id="PF00364">
    <property type="entry name" value="Biotin_lipoyl"/>
    <property type="match status" value="1"/>
</dbReference>
<dbReference type="AlphaFoldDB" id="V5WH93"/>
<dbReference type="GO" id="GO:0006633">
    <property type="term" value="P:fatty acid biosynthetic process"/>
    <property type="evidence" value="ECO:0007669"/>
    <property type="project" value="UniProtKB-UniPathway"/>
</dbReference>
<dbReference type="PANTHER" id="PTHR45266">
    <property type="entry name" value="OXALOACETATE DECARBOXYLASE ALPHA CHAIN"/>
    <property type="match status" value="1"/>
</dbReference>
<dbReference type="CDD" id="cd06850">
    <property type="entry name" value="biotinyl_domain"/>
    <property type="match status" value="1"/>
</dbReference>
<protein>
    <recommendedName>
        <fullName evidence="2 4">Biotin carboxyl carrier protein of acetyl-CoA carboxylase</fullName>
    </recommendedName>
</protein>